<keyword evidence="1" id="KW-0547">Nucleotide-binding</keyword>
<dbReference type="Gene3D" id="3.30.470.20">
    <property type="entry name" value="ATP-grasp fold, B domain"/>
    <property type="match status" value="1"/>
</dbReference>
<dbReference type="SUPFAM" id="SSF56059">
    <property type="entry name" value="Glutathione synthetase ATP-binding domain-like"/>
    <property type="match status" value="1"/>
</dbReference>
<dbReference type="InterPro" id="IPR011761">
    <property type="entry name" value="ATP-grasp"/>
</dbReference>
<reference evidence="4" key="1">
    <citation type="submission" date="2017-11" db="EMBL/GenBank/DDBJ databases">
        <authorList>
            <person name="Zhu W."/>
        </authorList>
    </citation>
    <scope>NUCLEOTIDE SEQUENCE [LARGE SCALE GENOMIC DNA]</scope>
    <source>
        <strain evidence="4">160</strain>
    </source>
</reference>
<evidence type="ECO:0000313" key="3">
    <source>
        <dbReference type="EMBL" id="AXI10085.1"/>
    </source>
</evidence>
<protein>
    <recommendedName>
        <fullName evidence="2">ATP-grasp domain-containing protein</fullName>
    </recommendedName>
</protein>
<accession>A0A345PJA5</accession>
<dbReference type="RefSeq" id="WP_114917372.1">
    <property type="nucleotide sequence ID" value="NZ_CP024848.1"/>
</dbReference>
<evidence type="ECO:0000259" key="2">
    <source>
        <dbReference type="PROSITE" id="PS50975"/>
    </source>
</evidence>
<dbReference type="OrthoDB" id="7869153at2"/>
<dbReference type="KEGG" id="ocn:CUC15_14610"/>
<dbReference type="PROSITE" id="PS50975">
    <property type="entry name" value="ATP_GRASP"/>
    <property type="match status" value="1"/>
</dbReference>
<keyword evidence="4" id="KW-1185">Reference proteome</keyword>
<dbReference type="Pfam" id="PF14398">
    <property type="entry name" value="ATPgrasp_YheCD"/>
    <property type="match status" value="1"/>
</dbReference>
<evidence type="ECO:0000256" key="1">
    <source>
        <dbReference type="PROSITE-ProRule" id="PRU00409"/>
    </source>
</evidence>
<sequence>MVLISFIKTNNNKLYISKSIEKQFLQTNNEVTIQFGHWKHQAFIEVDDQLPENTIAMPKYWFNGYNIPTELPYEMVVKKDTILIGPVIAFIFRRWKSSLTLAVLEKCKNRFKGYDNINGLIYVCAGDGINLVNQTVEGYAYNPYASNKNERWKYGVFPLPGAIFKRRSIPREVLKGLEEKIGRKVFNSHAFNKWQLYKSALKYEVIKYFPQTKRLTSSNVLNEMLESFPVVYLKPRGSFKGKGIYTVQKQGQKIIFTTRSQEKIVYDSIESTEAILKRYIPSKRYLIQQGIEATYKEDQHVDFRLFLQKNSKKEWNCQGFVGRFGKKKSIITNSKFLDFLMQGREALKELLAISEKEAMKLEVEMIQAAIATCKVIDQELGHYGDVAIDMIIDQDRNIWILEVNNHFYGYRKHLEVESKEANQRVRQTPFEYAKALCGFPMPDKKG</sequence>
<gene>
    <name evidence="3" type="ORF">CUC15_14610</name>
</gene>
<dbReference type="InterPro" id="IPR026838">
    <property type="entry name" value="YheC/D"/>
</dbReference>
<organism evidence="3 4">
    <name type="scientific">Oceanobacillus zhaokaii</name>
    <dbReference type="NCBI Taxonomy" id="2052660"/>
    <lineage>
        <taxon>Bacteria</taxon>
        <taxon>Bacillati</taxon>
        <taxon>Bacillota</taxon>
        <taxon>Bacilli</taxon>
        <taxon>Bacillales</taxon>
        <taxon>Bacillaceae</taxon>
        <taxon>Oceanobacillus</taxon>
    </lineage>
</organism>
<keyword evidence="1" id="KW-0067">ATP-binding</keyword>
<dbReference type="GO" id="GO:0046872">
    <property type="term" value="F:metal ion binding"/>
    <property type="evidence" value="ECO:0007669"/>
    <property type="project" value="InterPro"/>
</dbReference>
<feature type="domain" description="ATP-grasp" evidence="2">
    <location>
        <begin position="198"/>
        <end position="434"/>
    </location>
</feature>
<name>A0A345PJA5_9BACI</name>
<proteinExistence type="predicted"/>
<dbReference type="Proteomes" id="UP000253908">
    <property type="component" value="Chromosome"/>
</dbReference>
<dbReference type="GO" id="GO:0005524">
    <property type="term" value="F:ATP binding"/>
    <property type="evidence" value="ECO:0007669"/>
    <property type="project" value="UniProtKB-UniRule"/>
</dbReference>
<dbReference type="EMBL" id="CP024848">
    <property type="protein sequence ID" value="AXI10085.1"/>
    <property type="molecule type" value="Genomic_DNA"/>
</dbReference>
<dbReference type="AlphaFoldDB" id="A0A345PJA5"/>
<evidence type="ECO:0000313" key="4">
    <source>
        <dbReference type="Proteomes" id="UP000253908"/>
    </source>
</evidence>